<organism evidence="1 2">
    <name type="scientific">Bianquea renquensis</name>
    <dbReference type="NCBI Taxonomy" id="2763661"/>
    <lineage>
        <taxon>Bacteria</taxon>
        <taxon>Bacillati</taxon>
        <taxon>Bacillota</taxon>
        <taxon>Clostridia</taxon>
        <taxon>Eubacteriales</taxon>
        <taxon>Bianqueaceae</taxon>
        <taxon>Bianquea</taxon>
    </lineage>
</organism>
<keyword evidence="2" id="KW-1185">Reference proteome</keyword>
<dbReference type="Gene3D" id="3.20.20.210">
    <property type="match status" value="1"/>
</dbReference>
<proteinExistence type="predicted"/>
<protein>
    <recommendedName>
        <fullName evidence="3">Uroporphyrinogen decarboxylase (URO-D) domain-containing protein</fullName>
    </recommendedName>
</protein>
<dbReference type="AlphaFoldDB" id="A0A926DTS9"/>
<sequence length="361" mass="40831">MAIQFNPDRWAQVRETYTKWWDGSLKRPIFQVTQRIGTGPDPHPHVPVLSQATCADFSWTPEEVIDKIDWQLSGNLYHGDAYPVVSLSAFGPGIVAAMVGGKLDNSSGAVWFYPKDGTESIHDIHVEFDPHNRWLSRIKDLCWAGIKKWQGNVLIGMTDLGGTLDILASLRGSEELLYDLIDEPDEVKRIVQEIHTAWFQIFTAINEVLQPINPGYTDWDMLYYPGPGYILQSDFSFMISPDMFREFGVDELAASAKKLAYPTYHLDGVNALPHLDALLEIPELRMIQWQPGAGQPTPEHWLDVYRKIVGAGKKAHIVSGIYEAFDFVVDALGSDENLYFASGCTELTPEIQDRIRRYCRL</sequence>
<evidence type="ECO:0000313" key="2">
    <source>
        <dbReference type="Proteomes" id="UP000657006"/>
    </source>
</evidence>
<gene>
    <name evidence="1" type="ORF">H8730_08805</name>
</gene>
<dbReference type="InterPro" id="IPR038071">
    <property type="entry name" value="UROD/MetE-like_sf"/>
</dbReference>
<dbReference type="RefSeq" id="WP_177716044.1">
    <property type="nucleotide sequence ID" value="NZ_JACRSQ010000011.1"/>
</dbReference>
<comment type="caution">
    <text evidence="1">The sequence shown here is derived from an EMBL/GenBank/DDBJ whole genome shotgun (WGS) entry which is preliminary data.</text>
</comment>
<reference evidence="1" key="1">
    <citation type="submission" date="2020-08" db="EMBL/GenBank/DDBJ databases">
        <title>Genome public.</title>
        <authorList>
            <person name="Liu C."/>
            <person name="Sun Q."/>
        </authorList>
    </citation>
    <scope>NUCLEOTIDE SEQUENCE</scope>
    <source>
        <strain evidence="1">NSJ-32</strain>
    </source>
</reference>
<evidence type="ECO:0008006" key="3">
    <source>
        <dbReference type="Google" id="ProtNLM"/>
    </source>
</evidence>
<accession>A0A926DTS9</accession>
<dbReference type="EMBL" id="JACRSQ010000011">
    <property type="protein sequence ID" value="MBC8543642.1"/>
    <property type="molecule type" value="Genomic_DNA"/>
</dbReference>
<dbReference type="Proteomes" id="UP000657006">
    <property type="component" value="Unassembled WGS sequence"/>
</dbReference>
<evidence type="ECO:0000313" key="1">
    <source>
        <dbReference type="EMBL" id="MBC8543642.1"/>
    </source>
</evidence>
<name>A0A926DTS9_9FIRM</name>